<dbReference type="AlphaFoldDB" id="A0A9P1KG69"/>
<reference evidence="1 2" key="1">
    <citation type="submission" date="2014-02" db="EMBL/GenBank/DDBJ databases">
        <authorList>
            <person name="Genoscope - CEA"/>
        </authorList>
    </citation>
    <scope>NUCLEOTIDE SEQUENCE [LARGE SCALE GENOMIC DNA]</scope>
    <source>
        <strain evidence="1 2">PCC 8005</strain>
    </source>
</reference>
<evidence type="ECO:0000313" key="2">
    <source>
        <dbReference type="Proteomes" id="UP000032946"/>
    </source>
</evidence>
<name>A0A9P1KG69_9CYAN</name>
<dbReference type="EMBL" id="FO818640">
    <property type="protein sequence ID" value="CDM96278.1"/>
    <property type="molecule type" value="Genomic_DNA"/>
</dbReference>
<evidence type="ECO:0000313" key="1">
    <source>
        <dbReference type="EMBL" id="CDM96278.1"/>
    </source>
</evidence>
<dbReference type="Proteomes" id="UP000032946">
    <property type="component" value="Chromosome"/>
</dbReference>
<gene>
    <name evidence="1" type="ORF">ARTHRO_40685</name>
</gene>
<accession>A0A9P1KG69</accession>
<keyword evidence="2" id="KW-1185">Reference proteome</keyword>
<sequence>MVTSTLTDYSLSERQWQLAHKVAIDLVLDNADTNELGKALSYLREIQQEPDAGKRFLAYLETLAKQGYRIGHSKRTSEYFASMESVCKQHLQGELENGATLLAIMGWSFRLMRYYKEGVPPETIRQRGDEIEVTEGKSKRQEEIEEAIANVDISVGSKLDAIVTGIKGNKVTYEMLGTIRLTQKEPKKASSLSEGQTMRVEIIELKDDGTIKKVKLID</sequence>
<organism evidence="1 2">
    <name type="scientific">Limnospira indica PCC 8005</name>
    <dbReference type="NCBI Taxonomy" id="376219"/>
    <lineage>
        <taxon>Bacteria</taxon>
        <taxon>Bacillati</taxon>
        <taxon>Cyanobacteriota</taxon>
        <taxon>Cyanophyceae</taxon>
        <taxon>Oscillatoriophycideae</taxon>
        <taxon>Oscillatoriales</taxon>
        <taxon>Sirenicapillariaceae</taxon>
        <taxon>Limnospira</taxon>
    </lineage>
</organism>
<dbReference type="RefSeq" id="WP_008051048.1">
    <property type="nucleotide sequence ID" value="NZ_FO818640.1"/>
</dbReference>
<proteinExistence type="predicted"/>
<protein>
    <submittedName>
        <fullName evidence="1">Uncharacterized protein</fullName>
    </submittedName>
</protein>